<feature type="transmembrane region" description="Helical" evidence="6">
    <location>
        <begin position="87"/>
        <end position="112"/>
    </location>
</feature>
<name>A0A261VMJ8_9BORD</name>
<evidence type="ECO:0000256" key="5">
    <source>
        <dbReference type="ARBA" id="ARBA00023136"/>
    </source>
</evidence>
<keyword evidence="2" id="KW-0813">Transport</keyword>
<dbReference type="NCBIfam" id="TIGR02718">
    <property type="entry name" value="sider_RhtX_FptX"/>
    <property type="match status" value="1"/>
</dbReference>
<dbReference type="InterPro" id="IPR036259">
    <property type="entry name" value="MFS_trans_sf"/>
</dbReference>
<keyword evidence="5 6" id="KW-0472">Membrane</keyword>
<feature type="transmembrane region" description="Helical" evidence="6">
    <location>
        <begin position="279"/>
        <end position="300"/>
    </location>
</feature>
<evidence type="ECO:0000256" key="4">
    <source>
        <dbReference type="ARBA" id="ARBA00022989"/>
    </source>
</evidence>
<feature type="transmembrane region" description="Helical" evidence="6">
    <location>
        <begin position="46"/>
        <end position="66"/>
    </location>
</feature>
<dbReference type="OrthoDB" id="9787815at2"/>
<evidence type="ECO:0000313" key="8">
    <source>
        <dbReference type="Proteomes" id="UP000216429"/>
    </source>
</evidence>
<dbReference type="GO" id="GO:0022857">
    <property type="term" value="F:transmembrane transporter activity"/>
    <property type="evidence" value="ECO:0007669"/>
    <property type="project" value="InterPro"/>
</dbReference>
<reference evidence="8" key="1">
    <citation type="submission" date="2017-05" db="EMBL/GenBank/DDBJ databases">
        <title>Complete and WGS of Bordetella genogroups.</title>
        <authorList>
            <person name="Spilker T."/>
            <person name="Lipuma J."/>
        </authorList>
    </citation>
    <scope>NUCLEOTIDE SEQUENCE [LARGE SCALE GENOMIC DNA]</scope>
    <source>
        <strain evidence="8">AU6712</strain>
    </source>
</reference>
<dbReference type="InterPro" id="IPR004752">
    <property type="entry name" value="AmpG_permease/AT-1"/>
</dbReference>
<keyword evidence="4 6" id="KW-1133">Transmembrane helix</keyword>
<dbReference type="SUPFAM" id="SSF103473">
    <property type="entry name" value="MFS general substrate transporter"/>
    <property type="match status" value="1"/>
</dbReference>
<accession>A0A261VMJ8</accession>
<feature type="transmembrane region" description="Helical" evidence="6">
    <location>
        <begin position="376"/>
        <end position="394"/>
    </location>
</feature>
<evidence type="ECO:0000256" key="6">
    <source>
        <dbReference type="SAM" id="Phobius"/>
    </source>
</evidence>
<dbReference type="InterPro" id="IPR011701">
    <property type="entry name" value="MFS"/>
</dbReference>
<evidence type="ECO:0000313" key="7">
    <source>
        <dbReference type="EMBL" id="OZI75077.1"/>
    </source>
</evidence>
<protein>
    <submittedName>
        <fullName evidence="7">MFS transporter</fullName>
    </submittedName>
</protein>
<gene>
    <name evidence="7" type="ORF">CAL22_11750</name>
</gene>
<evidence type="ECO:0000256" key="2">
    <source>
        <dbReference type="ARBA" id="ARBA00022448"/>
    </source>
</evidence>
<feature type="transmembrane region" description="Helical" evidence="6">
    <location>
        <begin position="215"/>
        <end position="233"/>
    </location>
</feature>
<dbReference type="RefSeq" id="WP_094813310.1">
    <property type="nucleotide sequence ID" value="NZ_NEVU01000002.1"/>
</dbReference>
<dbReference type="GO" id="GO:0016020">
    <property type="term" value="C:membrane"/>
    <property type="evidence" value="ECO:0007669"/>
    <property type="project" value="UniProtKB-SubCell"/>
</dbReference>
<dbReference type="Proteomes" id="UP000216429">
    <property type="component" value="Unassembled WGS sequence"/>
</dbReference>
<comment type="caution">
    <text evidence="7">The sequence shown here is derived from an EMBL/GenBank/DDBJ whole genome shotgun (WGS) entry which is preliminary data.</text>
</comment>
<proteinExistence type="predicted"/>
<evidence type="ECO:0000256" key="3">
    <source>
        <dbReference type="ARBA" id="ARBA00022692"/>
    </source>
</evidence>
<dbReference type="PANTHER" id="PTHR12778">
    <property type="entry name" value="SOLUTE CARRIER FAMILY 33 ACETYL-COA TRANSPORTER -RELATED"/>
    <property type="match status" value="1"/>
</dbReference>
<dbReference type="InterPro" id="IPR014090">
    <property type="entry name" value="Siderophore_transpt_RhtX/FptX"/>
</dbReference>
<sequence>MAVMSPRSRLFVMIGALYLSQGIPLGLAMEALPILLRRDGLSLQVLAWLPLVGLPWVLKFLWASQVDNRWFRAWGRRRSWILPMQSLALVCLLALAGLGLGDVGLGLLLMAVASLASATQDIATDGLTAEHCRGEDLPRANAIQVGGTMVGFFLGGPGCLALGAYAGERGAVLCLSAVVACGLWLTATWREPPVALARRESAALRRFLRRPGARPLVLAAALSAMAAAAPYGLAKLMLVDAGWAPEAIGRLGMAGGGVTLLLGCGGGAWLAGRLGPRKALALGVAASALAALSWIALAGGQPQPVEAFGAQALASFGAGAASVALMTLAMRFARQGEQAGTDMTAVQSARDLGEVLASAGMTGLAAHLGYAGGFGVGLGAALLVLLLIVPAFGAPGDDAARLGRPRVSKPE</sequence>
<organism evidence="7 8">
    <name type="scientific">Bordetella genomosp. 12</name>
    <dbReference type="NCBI Taxonomy" id="463035"/>
    <lineage>
        <taxon>Bacteria</taxon>
        <taxon>Pseudomonadati</taxon>
        <taxon>Pseudomonadota</taxon>
        <taxon>Betaproteobacteria</taxon>
        <taxon>Burkholderiales</taxon>
        <taxon>Alcaligenaceae</taxon>
        <taxon>Bordetella</taxon>
    </lineage>
</organism>
<comment type="subcellular location">
    <subcellularLocation>
        <location evidence="1">Membrane</location>
        <topology evidence="1">Multi-pass membrane protein</topology>
    </subcellularLocation>
</comment>
<evidence type="ECO:0000256" key="1">
    <source>
        <dbReference type="ARBA" id="ARBA00004141"/>
    </source>
</evidence>
<feature type="transmembrane region" description="Helical" evidence="6">
    <location>
        <begin position="312"/>
        <end position="332"/>
    </location>
</feature>
<dbReference type="AlphaFoldDB" id="A0A261VMJ8"/>
<dbReference type="PANTHER" id="PTHR12778:SF10">
    <property type="entry name" value="MAJOR FACILITATOR SUPERFAMILY DOMAIN-CONTAINING PROTEIN 3"/>
    <property type="match status" value="1"/>
</dbReference>
<keyword evidence="3 6" id="KW-0812">Transmembrane</keyword>
<feature type="transmembrane region" description="Helical" evidence="6">
    <location>
        <begin position="253"/>
        <end position="272"/>
    </location>
</feature>
<keyword evidence="8" id="KW-1185">Reference proteome</keyword>
<dbReference type="Pfam" id="PF07690">
    <property type="entry name" value="MFS_1"/>
    <property type="match status" value="1"/>
</dbReference>
<dbReference type="Gene3D" id="1.20.1250.20">
    <property type="entry name" value="MFS general substrate transporter like domains"/>
    <property type="match status" value="1"/>
</dbReference>
<dbReference type="EMBL" id="NEVU01000002">
    <property type="protein sequence ID" value="OZI75077.1"/>
    <property type="molecule type" value="Genomic_DNA"/>
</dbReference>